<keyword evidence="1" id="KW-0812">Transmembrane</keyword>
<reference evidence="2 3" key="1">
    <citation type="submission" date="2017-01" db="EMBL/GenBank/DDBJ databases">
        <authorList>
            <consortium name="Urmite Genomes"/>
        </authorList>
    </citation>
    <scope>NUCLEOTIDE SEQUENCE [LARGE SCALE GENOMIC DNA]</scope>
    <source>
        <strain evidence="2 3">AB215</strain>
    </source>
</reference>
<evidence type="ECO:0000313" key="2">
    <source>
        <dbReference type="EMBL" id="SPM40598.1"/>
    </source>
</evidence>
<feature type="non-terminal residue" evidence="2">
    <location>
        <position position="1"/>
    </location>
</feature>
<evidence type="ECO:0000256" key="1">
    <source>
        <dbReference type="SAM" id="Phobius"/>
    </source>
</evidence>
<accession>A0A2U3PA06</accession>
<dbReference type="STRING" id="1841861.GCA_900157365_01119"/>
<name>A0A2U3PA06_9MYCO</name>
<dbReference type="AlphaFoldDB" id="A0A2U3PA06"/>
<keyword evidence="1" id="KW-1133">Transmembrane helix</keyword>
<gene>
    <name evidence="2" type="ORF">MNAB215_2799</name>
</gene>
<keyword evidence="1" id="KW-0472">Membrane</keyword>
<feature type="transmembrane region" description="Helical" evidence="1">
    <location>
        <begin position="6"/>
        <end position="34"/>
    </location>
</feature>
<evidence type="ECO:0000313" key="3">
    <source>
        <dbReference type="Proteomes" id="UP000240424"/>
    </source>
</evidence>
<organism evidence="2 3">
    <name type="scientific">Mycobacterium numidiamassiliense</name>
    <dbReference type="NCBI Taxonomy" id="1841861"/>
    <lineage>
        <taxon>Bacteria</taxon>
        <taxon>Bacillati</taxon>
        <taxon>Actinomycetota</taxon>
        <taxon>Actinomycetes</taxon>
        <taxon>Mycobacteriales</taxon>
        <taxon>Mycobacteriaceae</taxon>
        <taxon>Mycobacterium</taxon>
    </lineage>
</organism>
<dbReference type="Proteomes" id="UP000240424">
    <property type="component" value="Unassembled WGS sequence"/>
</dbReference>
<dbReference type="EMBL" id="FUEZ01000004">
    <property type="protein sequence ID" value="SPM40598.1"/>
    <property type="molecule type" value="Genomic_DNA"/>
</dbReference>
<protein>
    <submittedName>
        <fullName evidence="2">Uncharacterized protein</fullName>
    </submittedName>
</protein>
<keyword evidence="3" id="KW-1185">Reference proteome</keyword>
<proteinExistence type="predicted"/>
<sequence length="81" mass="9382">VLFALPAGYTIIGVLLAYPWFFVPLLVVAAALWVDRRQRQRHAIAARADLEHRELMVRAVLPRRRAADHWSPTEPMRRVAR</sequence>